<dbReference type="SUPFAM" id="SSF50494">
    <property type="entry name" value="Trypsin-like serine proteases"/>
    <property type="match status" value="1"/>
</dbReference>
<reference evidence="1 2" key="1">
    <citation type="submission" date="2019-12" db="EMBL/GenBank/DDBJ databases">
        <title>Rhizobium genotypes associated with high levels of biological nitrogen fixation by grain legumes in a temperate-maritime cropping system.</title>
        <authorList>
            <person name="Maluk M."/>
            <person name="Francesc Ferrando Molina F."/>
            <person name="Lopez Del Egido L."/>
            <person name="Lafos M."/>
            <person name="Langarica-Fuentes A."/>
            <person name="Gebre Yohannes G."/>
            <person name="Young M.W."/>
            <person name="Martin P."/>
            <person name="Gantlett R."/>
            <person name="Kenicer G."/>
            <person name="Hawes C."/>
            <person name="Begg G.S."/>
            <person name="Quilliam R.S."/>
            <person name="Squire G.R."/>
            <person name="Poole P.S."/>
            <person name="Young P.W."/>
            <person name="Iannetta P.M."/>
            <person name="James E.K."/>
        </authorList>
    </citation>
    <scope>NUCLEOTIDE SEQUENCE [LARGE SCALE GENOMIC DNA]</scope>
    <source>
        <strain evidence="1 2">JHI985</strain>
    </source>
</reference>
<dbReference type="GO" id="GO:0008233">
    <property type="term" value="F:peptidase activity"/>
    <property type="evidence" value="ECO:0007669"/>
    <property type="project" value="UniProtKB-KW"/>
</dbReference>
<evidence type="ECO:0000313" key="2">
    <source>
        <dbReference type="Proteomes" id="UP000661163"/>
    </source>
</evidence>
<organism evidence="1 2">
    <name type="scientific">Rhizobium ruizarguesonis</name>
    <dbReference type="NCBI Taxonomy" id="2081791"/>
    <lineage>
        <taxon>Bacteria</taxon>
        <taxon>Pseudomonadati</taxon>
        <taxon>Pseudomonadota</taxon>
        <taxon>Alphaproteobacteria</taxon>
        <taxon>Hyphomicrobiales</taxon>
        <taxon>Rhizobiaceae</taxon>
        <taxon>Rhizobium/Agrobacterium group</taxon>
        <taxon>Rhizobium</taxon>
    </lineage>
</organism>
<protein>
    <submittedName>
        <fullName evidence="1">Serine protease</fullName>
    </submittedName>
</protein>
<dbReference type="RefSeq" id="WP_164566376.1">
    <property type="nucleotide sequence ID" value="NZ_WUFC01000020.1"/>
</dbReference>
<dbReference type="Pfam" id="PF13365">
    <property type="entry name" value="Trypsin_2"/>
    <property type="match status" value="1"/>
</dbReference>
<dbReference type="InterPro" id="IPR009003">
    <property type="entry name" value="Peptidase_S1_PA"/>
</dbReference>
<dbReference type="Proteomes" id="UP000661163">
    <property type="component" value="Unassembled WGS sequence"/>
</dbReference>
<evidence type="ECO:0000313" key="1">
    <source>
        <dbReference type="EMBL" id="NEI50504.1"/>
    </source>
</evidence>
<keyword evidence="1" id="KW-0378">Hydrolase</keyword>
<dbReference type="EMBL" id="WUFC01000020">
    <property type="protein sequence ID" value="NEI50504.1"/>
    <property type="molecule type" value="Genomic_DNA"/>
</dbReference>
<comment type="caution">
    <text evidence="1">The sequence shown here is derived from an EMBL/GenBank/DDBJ whole genome shotgun (WGS) entry which is preliminary data.</text>
</comment>
<gene>
    <name evidence="1" type="ORF">GR217_22735</name>
</gene>
<sequence length="250" mass="26614">MAIYEESLKSLFLEMSVNGNRLSSGTGFICTSPIGPVLITNRHNVTGRHQDTGQPLSSTGGVPDKISIRHNRLGHTGETLLKDEALFDPEGEPRWIEHPTLGAGADFVALPLSNTYGGLQLHYYDPSAPGPAFKIGPTAIISVLGFPFGISGGASLAVWATGFVASEPDVDYGGKPTFLIDCRTRQGQSGSPVIAYRHGSADLETGGTMMFDQPLTRFLGIYSGRVNAEADLGIVWKARAIAELIASLKQ</sequence>
<accession>A0AAE5C3F0</accession>
<keyword evidence="1" id="KW-0645">Protease</keyword>
<dbReference type="AlphaFoldDB" id="A0AAE5C3F0"/>
<name>A0AAE5C3F0_9HYPH</name>
<dbReference type="GO" id="GO:0006508">
    <property type="term" value="P:proteolysis"/>
    <property type="evidence" value="ECO:0007669"/>
    <property type="project" value="UniProtKB-KW"/>
</dbReference>
<proteinExistence type="predicted"/>